<dbReference type="PANTHER" id="PTHR43649">
    <property type="entry name" value="ARABINOSE-BINDING PROTEIN-RELATED"/>
    <property type="match status" value="1"/>
</dbReference>
<protein>
    <recommendedName>
        <fullName evidence="4">ABC transporter substrate-binding protein</fullName>
    </recommendedName>
</protein>
<sequence length="464" mass="48668">MRKIHRRIALTAAIPVITALAFSGCSSSASSDGSAAGADSTDAAISAVTDAQLQGASISLARFFGDCSDTVGDSTNVSTTVGECATITALTNKFNAENKWGIKVTRLGGASWDSYYDTLNSAFAGGTPPDVAIMHGSSLVDYASRGLLLPTDGLAKITDIDLSDAVPAAKTAIGYDGTDYAVPFDVHAALAHLNVDLWKQAGLIDAAGNPVMPTTADEFLADAKTMKEKTGKNFMGVARSGDQLGVHVFESLLQQGGGDILNADATAGAIDSPQGTTALDFMNKVFAEGYADGNQTYDAAQQSFLGGDTAMLVNGTWVVDQYRTTAPFTYKAANFPTLFGTPAVWADSHTWTIPVQPQADPVKYRAALEFITFLYAHDQDWALGTGHISARTSVLNSDTYKAAPQRANYADTGLTIARPIPHIANWPAVSKALVNAIESNWFQGSSPSDALKSGQANITSALNQ</sequence>
<evidence type="ECO:0000313" key="2">
    <source>
        <dbReference type="EMBL" id="RFA12083.1"/>
    </source>
</evidence>
<dbReference type="PROSITE" id="PS51257">
    <property type="entry name" value="PROKAR_LIPOPROTEIN"/>
    <property type="match status" value="1"/>
</dbReference>
<dbReference type="EMBL" id="NBXB01000045">
    <property type="protein sequence ID" value="RFA12083.1"/>
    <property type="molecule type" value="Genomic_DNA"/>
</dbReference>
<gene>
    <name evidence="2" type="ORF">B7R22_16745</name>
</gene>
<organism evidence="2 3">
    <name type="scientific">Subtercola boreus</name>
    <dbReference type="NCBI Taxonomy" id="120213"/>
    <lineage>
        <taxon>Bacteria</taxon>
        <taxon>Bacillati</taxon>
        <taxon>Actinomycetota</taxon>
        <taxon>Actinomycetes</taxon>
        <taxon>Micrococcales</taxon>
        <taxon>Microbacteriaceae</taxon>
        <taxon>Subtercola</taxon>
    </lineage>
</organism>
<evidence type="ECO:0008006" key="4">
    <source>
        <dbReference type="Google" id="ProtNLM"/>
    </source>
</evidence>
<name>A0A3E0VRQ6_9MICO</name>
<dbReference type="SUPFAM" id="SSF53850">
    <property type="entry name" value="Periplasmic binding protein-like II"/>
    <property type="match status" value="1"/>
</dbReference>
<dbReference type="Proteomes" id="UP000256541">
    <property type="component" value="Unassembled WGS sequence"/>
</dbReference>
<feature type="chain" id="PRO_5039084558" description="ABC transporter substrate-binding protein" evidence="1">
    <location>
        <begin position="22"/>
        <end position="464"/>
    </location>
</feature>
<dbReference type="PANTHER" id="PTHR43649:SF12">
    <property type="entry name" value="DIACETYLCHITOBIOSE BINDING PROTEIN DASA"/>
    <property type="match status" value="1"/>
</dbReference>
<proteinExistence type="predicted"/>
<dbReference type="OrthoDB" id="4393730at2"/>
<feature type="signal peptide" evidence="1">
    <location>
        <begin position="1"/>
        <end position="21"/>
    </location>
</feature>
<keyword evidence="1" id="KW-0732">Signal</keyword>
<dbReference type="AlphaFoldDB" id="A0A3E0VRQ6"/>
<evidence type="ECO:0000256" key="1">
    <source>
        <dbReference type="SAM" id="SignalP"/>
    </source>
</evidence>
<dbReference type="Pfam" id="PF13416">
    <property type="entry name" value="SBP_bac_8"/>
    <property type="match status" value="1"/>
</dbReference>
<dbReference type="InterPro" id="IPR050490">
    <property type="entry name" value="Bact_solute-bd_prot1"/>
</dbReference>
<dbReference type="Gene3D" id="3.40.190.10">
    <property type="entry name" value="Periplasmic binding protein-like II"/>
    <property type="match status" value="2"/>
</dbReference>
<evidence type="ECO:0000313" key="3">
    <source>
        <dbReference type="Proteomes" id="UP000256541"/>
    </source>
</evidence>
<accession>A0A3E0VRQ6</accession>
<reference evidence="2 3" key="1">
    <citation type="submission" date="2017-04" db="EMBL/GenBank/DDBJ databases">
        <title>Comparative genome analysis of Subtercola boreus.</title>
        <authorList>
            <person name="Cho Y.-J."/>
            <person name="Cho A."/>
            <person name="Kim O.-S."/>
            <person name="Lee J.-I."/>
        </authorList>
    </citation>
    <scope>NUCLEOTIDE SEQUENCE [LARGE SCALE GENOMIC DNA]</scope>
    <source>
        <strain evidence="2 3">P27479</strain>
    </source>
</reference>
<dbReference type="RefSeq" id="WP_116412860.1">
    <property type="nucleotide sequence ID" value="NZ_NBXB01000045.1"/>
</dbReference>
<comment type="caution">
    <text evidence="2">The sequence shown here is derived from an EMBL/GenBank/DDBJ whole genome shotgun (WGS) entry which is preliminary data.</text>
</comment>
<dbReference type="InterPro" id="IPR006059">
    <property type="entry name" value="SBP"/>
</dbReference>